<evidence type="ECO:0000256" key="1">
    <source>
        <dbReference type="SAM" id="MobiDB-lite"/>
    </source>
</evidence>
<dbReference type="AlphaFoldDB" id="A0A127MMQ6"/>
<proteinExistence type="predicted"/>
<dbReference type="Proteomes" id="UP000077748">
    <property type="component" value="Chromosome"/>
</dbReference>
<dbReference type="EMBL" id="CP015878">
    <property type="protein sequence ID" value="ANI13354.1"/>
    <property type="molecule type" value="Genomic_DNA"/>
</dbReference>
<dbReference type="Proteomes" id="UP000183385">
    <property type="component" value="Unassembled WGS sequence"/>
</dbReference>
<evidence type="ECO:0000313" key="2">
    <source>
        <dbReference type="EMBL" id="ANI13354.1"/>
    </source>
</evidence>
<dbReference type="EMBL" id="FOLS01000003">
    <property type="protein sequence ID" value="SFC14339.1"/>
    <property type="molecule type" value="Genomic_DNA"/>
</dbReference>
<reference evidence="2 5" key="1">
    <citation type="submission" date="2016-05" db="EMBL/GenBank/DDBJ databases">
        <title>Genome Sequence of Pseudomonas citronellolis Strain SJTE-3, an Estrogens and Persistent Organic Pollutants degradation strain.</title>
        <authorList>
            <person name="Liang R."/>
        </authorList>
    </citation>
    <scope>NUCLEOTIDE SEQUENCE [LARGE SCALE GENOMIC DNA]</scope>
    <source>
        <strain evidence="2 5">SJTE-3</strain>
    </source>
</reference>
<evidence type="ECO:0000313" key="6">
    <source>
        <dbReference type="Proteomes" id="UP000183385"/>
    </source>
</evidence>
<dbReference type="Proteomes" id="UP001220662">
    <property type="component" value="Unassembled WGS sequence"/>
</dbReference>
<organism evidence="2 5">
    <name type="scientific">Pseudomonas citronellolis</name>
    <dbReference type="NCBI Taxonomy" id="53408"/>
    <lineage>
        <taxon>Bacteria</taxon>
        <taxon>Pseudomonadati</taxon>
        <taxon>Pseudomonadota</taxon>
        <taxon>Gammaproteobacteria</taxon>
        <taxon>Pseudomonadales</taxon>
        <taxon>Pseudomonadaceae</taxon>
        <taxon>Pseudomonas</taxon>
    </lineage>
</organism>
<feature type="region of interest" description="Disordered" evidence="1">
    <location>
        <begin position="80"/>
        <end position="99"/>
    </location>
</feature>
<evidence type="ECO:0000313" key="5">
    <source>
        <dbReference type="Proteomes" id="UP000077748"/>
    </source>
</evidence>
<evidence type="ECO:0000313" key="4">
    <source>
        <dbReference type="EMBL" id="SFC14339.1"/>
    </source>
</evidence>
<dbReference type="InterPro" id="IPR045508">
    <property type="entry name" value="DUF6482"/>
</dbReference>
<reference evidence="3" key="3">
    <citation type="submission" date="2023-03" db="EMBL/GenBank/DDBJ databases">
        <title>Draft assemblies of triclosan tolerant bacteria isolated from returned activated sludge.</title>
        <authorList>
            <person name="Van Hamelsveld S."/>
        </authorList>
    </citation>
    <scope>NUCLEOTIDE SEQUENCE</scope>
    <source>
        <strain evidence="3">GW210015_S63</strain>
    </source>
</reference>
<evidence type="ECO:0000313" key="3">
    <source>
        <dbReference type="EMBL" id="MDF3841127.1"/>
    </source>
</evidence>
<dbReference type="RefSeq" id="WP_009617543.1">
    <property type="nucleotide sequence ID" value="NZ_BDGS01000001.1"/>
</dbReference>
<sequence length="99" mass="10757">MNLQELTNRSLAGDIDELNLVSLEGGIYVLEARVGQRFFPIQDAKGHVLGVRSLEHARQLLTALPPIPFQLVHAAVQDEMCGSQSGSAQNDEGVPMPLH</sequence>
<dbReference type="OrthoDB" id="7063376at2"/>
<dbReference type="KEGG" id="pcq:PcP3B5_10230"/>
<gene>
    <name evidence="2" type="ORF">A9C11_04855</name>
    <name evidence="3" type="ORF">P3W55_05315</name>
    <name evidence="4" type="ORF">SAMN05216577_10370</name>
</gene>
<protein>
    <submittedName>
        <fullName evidence="3">DUF6482 family protein</fullName>
    </submittedName>
</protein>
<dbReference type="STRING" id="53408.A9C11_04855"/>
<dbReference type="GeneID" id="72994199"/>
<accession>A0A127MMQ6</accession>
<dbReference type="EMBL" id="JARJLR010000105">
    <property type="protein sequence ID" value="MDF3841127.1"/>
    <property type="molecule type" value="Genomic_DNA"/>
</dbReference>
<reference evidence="4 6" key="2">
    <citation type="submission" date="2016-10" db="EMBL/GenBank/DDBJ databases">
        <authorList>
            <person name="Varghese N."/>
            <person name="Submissions S."/>
        </authorList>
    </citation>
    <scope>NUCLEOTIDE SEQUENCE [LARGE SCALE GENOMIC DNA]</scope>
    <source>
        <strain evidence="4 6">LMG 18378</strain>
    </source>
</reference>
<name>A0A127MMQ6_9PSED</name>
<dbReference type="Pfam" id="PF20090">
    <property type="entry name" value="DUF6482"/>
    <property type="match status" value="1"/>
</dbReference>
<keyword evidence="6" id="KW-1185">Reference proteome</keyword>